<dbReference type="AlphaFoldDB" id="A0AAV5TNP2"/>
<evidence type="ECO:0000256" key="2">
    <source>
        <dbReference type="SAM" id="Phobius"/>
    </source>
</evidence>
<gene>
    <name evidence="3" type="ORF">PENTCL1PPCAC_18116</name>
</gene>
<dbReference type="GO" id="GO:0007606">
    <property type="term" value="P:sensory perception of chemical stimulus"/>
    <property type="evidence" value="ECO:0007669"/>
    <property type="project" value="InterPro"/>
</dbReference>
<comment type="similarity">
    <text evidence="1">Belongs to the nematode receptor-like protein sre family.</text>
</comment>
<evidence type="ECO:0008006" key="5">
    <source>
        <dbReference type="Google" id="ProtNLM"/>
    </source>
</evidence>
<feature type="non-terminal residue" evidence="3">
    <location>
        <position position="1"/>
    </location>
</feature>
<accession>A0AAV5TNP2</accession>
<keyword evidence="2" id="KW-1133">Transmembrane helix</keyword>
<evidence type="ECO:0000313" key="3">
    <source>
        <dbReference type="EMBL" id="GMS95941.1"/>
    </source>
</evidence>
<proteinExistence type="inferred from homology"/>
<keyword evidence="2" id="KW-0472">Membrane</keyword>
<name>A0AAV5TNP2_9BILA</name>
<dbReference type="GO" id="GO:0016020">
    <property type="term" value="C:membrane"/>
    <property type="evidence" value="ECO:0007669"/>
    <property type="project" value="InterPro"/>
</dbReference>
<dbReference type="Proteomes" id="UP001432027">
    <property type="component" value="Unassembled WGS sequence"/>
</dbReference>
<feature type="non-terminal residue" evidence="3">
    <location>
        <position position="160"/>
    </location>
</feature>
<evidence type="ECO:0000256" key="1">
    <source>
        <dbReference type="ARBA" id="ARBA00006803"/>
    </source>
</evidence>
<dbReference type="EMBL" id="BTSX01000004">
    <property type="protein sequence ID" value="GMS95941.1"/>
    <property type="molecule type" value="Genomic_DNA"/>
</dbReference>
<keyword evidence="4" id="KW-1185">Reference proteome</keyword>
<feature type="transmembrane region" description="Helical" evidence="2">
    <location>
        <begin position="41"/>
        <end position="62"/>
    </location>
</feature>
<dbReference type="InterPro" id="IPR004151">
    <property type="entry name" value="7TM_GPCR_serpentine_rcpt_Sre"/>
</dbReference>
<reference evidence="3" key="1">
    <citation type="submission" date="2023-10" db="EMBL/GenBank/DDBJ databases">
        <title>Genome assembly of Pristionchus species.</title>
        <authorList>
            <person name="Yoshida K."/>
            <person name="Sommer R.J."/>
        </authorList>
    </citation>
    <scope>NUCLEOTIDE SEQUENCE</scope>
    <source>
        <strain evidence="3">RS0144</strain>
    </source>
</reference>
<keyword evidence="2" id="KW-0812">Transmembrane</keyword>
<feature type="transmembrane region" description="Helical" evidence="2">
    <location>
        <begin position="74"/>
        <end position="96"/>
    </location>
</feature>
<dbReference type="PANTHER" id="PTHR23128">
    <property type="entry name" value="SERPENTINE RECEPTOR, CLASS E (EPSILON)-RELATED"/>
    <property type="match status" value="1"/>
</dbReference>
<comment type="caution">
    <text evidence="3">The sequence shown here is derived from an EMBL/GenBank/DDBJ whole genome shotgun (WGS) entry which is preliminary data.</text>
</comment>
<protein>
    <recommendedName>
        <fullName evidence="5">G protein-coupled receptor</fullName>
    </recommendedName>
</protein>
<organism evidence="3 4">
    <name type="scientific">Pristionchus entomophagus</name>
    <dbReference type="NCBI Taxonomy" id="358040"/>
    <lineage>
        <taxon>Eukaryota</taxon>
        <taxon>Metazoa</taxon>
        <taxon>Ecdysozoa</taxon>
        <taxon>Nematoda</taxon>
        <taxon>Chromadorea</taxon>
        <taxon>Rhabditida</taxon>
        <taxon>Rhabditina</taxon>
        <taxon>Diplogasteromorpha</taxon>
        <taxon>Diplogasteroidea</taxon>
        <taxon>Neodiplogasteridae</taxon>
        <taxon>Pristionchus</taxon>
    </lineage>
</organism>
<sequence length="160" mass="18880">FSKLIYARNLSLLRSIERSPCNRYTLSIKFQLVENIRTTKMLLRMGIFSAIFMMLACLLLMKRSELPLDSNEESLWGAFFDLFNAIAVLLSILLLMCSQESWRITLCSKFRLYRLLCGVRPTVSSICDYNKESDLYFQQYGNAWQMHSQRYNQPFRMPDK</sequence>
<dbReference type="PANTHER" id="PTHR23128:SF132">
    <property type="entry name" value="SERPENTINE RECEPTOR, CLASS E (EPSILON)-RELATED"/>
    <property type="match status" value="1"/>
</dbReference>
<dbReference type="Pfam" id="PF03125">
    <property type="entry name" value="Sre"/>
    <property type="match status" value="1"/>
</dbReference>
<evidence type="ECO:0000313" key="4">
    <source>
        <dbReference type="Proteomes" id="UP001432027"/>
    </source>
</evidence>